<keyword evidence="3" id="KW-1185">Reference proteome</keyword>
<evidence type="ECO:0000259" key="1">
    <source>
        <dbReference type="Pfam" id="PF08385"/>
    </source>
</evidence>
<dbReference type="PANTHER" id="PTHR46532">
    <property type="entry name" value="MALE FERTILITY FACTOR KL5"/>
    <property type="match status" value="1"/>
</dbReference>
<proteinExistence type="predicted"/>
<dbReference type="GO" id="GO:0005858">
    <property type="term" value="C:axonemal dynein complex"/>
    <property type="evidence" value="ECO:0007669"/>
    <property type="project" value="TreeGrafter"/>
</dbReference>
<dbReference type="Pfam" id="PF08385">
    <property type="entry name" value="DHC_N1"/>
    <property type="match status" value="1"/>
</dbReference>
<protein>
    <recommendedName>
        <fullName evidence="1">Dynein heavy chain tail domain-containing protein</fullName>
    </recommendedName>
</protein>
<dbReference type="Proteomes" id="UP001178461">
    <property type="component" value="Chromosome 1"/>
</dbReference>
<dbReference type="GO" id="GO:0007018">
    <property type="term" value="P:microtubule-based movement"/>
    <property type="evidence" value="ECO:0007669"/>
    <property type="project" value="InterPro"/>
</dbReference>
<name>A0AA35JLH3_9SAUR</name>
<sequence length="527" mass="61303">MLESAAHSSSDSFPNTALNLPLNLNSTLTKDERIDLIKEQAFKSFKLKAEKWNRFVSTEENQRLLLDFLDEGQHPSLVLFTGPGGNLYAGDGQTPISWKTKLLYVLRKRTVTKVSQFGYKQEIELGEVSSRLLDQVPILISQVLLVILSNPENFCGWPRVALEDARKHVEMLKNTVYVLQGHVARRTYLPLPTLTENFDDVAMTHYTETALLYTVETMVVQWTHLISDVLRLDSAQLLLQGENPGPSAEIQFWQQQKENLLGIYEQLQNPKVHKVTEILNRKRSSYYPGFKQLTLKVEEAVSEAQDICLYLGPLKCYIAYLEESSFSNIERLIAPLFHTICLIWTHSKYYCFANRIVVLLQEFCNLLIDREIFTSATDFLKLEKIEIGGLRGKILSEEIHCMNEEFHESWKVLQESKYDPLDYNNLEFLSDYKRYIQQINDFDNRLGTILNFAFQEPKGLESVFKEQGKRTSERIRILIMEQEEYIYEQTAEHRTNYMRNVLLEDRKMFPEVQFSPNVGECNYKIKV</sequence>
<dbReference type="PANTHER" id="PTHR46532:SF11">
    <property type="entry name" value="DYNEIN AXONEMAL HEAVY CHAIN 12"/>
    <property type="match status" value="1"/>
</dbReference>
<dbReference type="InterPro" id="IPR026983">
    <property type="entry name" value="DHC"/>
</dbReference>
<dbReference type="EMBL" id="OX395126">
    <property type="protein sequence ID" value="CAI5762170.1"/>
    <property type="molecule type" value="Genomic_DNA"/>
</dbReference>
<feature type="domain" description="Dynein heavy chain tail" evidence="1">
    <location>
        <begin position="213"/>
        <end position="370"/>
    </location>
</feature>
<reference evidence="2" key="1">
    <citation type="submission" date="2022-12" db="EMBL/GenBank/DDBJ databases">
        <authorList>
            <person name="Alioto T."/>
            <person name="Alioto T."/>
            <person name="Gomez Garrido J."/>
        </authorList>
    </citation>
    <scope>NUCLEOTIDE SEQUENCE</scope>
</reference>
<gene>
    <name evidence="2" type="ORF">PODLI_1B043023</name>
</gene>
<dbReference type="InterPro" id="IPR013594">
    <property type="entry name" value="Dynein_heavy_tail"/>
</dbReference>
<dbReference type="AlphaFoldDB" id="A0AA35JLH3"/>
<accession>A0AA35JLH3</accession>
<dbReference type="GO" id="GO:0045505">
    <property type="term" value="F:dynein intermediate chain binding"/>
    <property type="evidence" value="ECO:0007669"/>
    <property type="project" value="InterPro"/>
</dbReference>
<organism evidence="2 3">
    <name type="scientific">Podarcis lilfordi</name>
    <name type="common">Lilford's wall lizard</name>
    <dbReference type="NCBI Taxonomy" id="74358"/>
    <lineage>
        <taxon>Eukaryota</taxon>
        <taxon>Metazoa</taxon>
        <taxon>Chordata</taxon>
        <taxon>Craniata</taxon>
        <taxon>Vertebrata</taxon>
        <taxon>Euteleostomi</taxon>
        <taxon>Lepidosauria</taxon>
        <taxon>Squamata</taxon>
        <taxon>Bifurcata</taxon>
        <taxon>Unidentata</taxon>
        <taxon>Episquamata</taxon>
        <taxon>Laterata</taxon>
        <taxon>Lacertibaenia</taxon>
        <taxon>Lacertidae</taxon>
        <taxon>Podarcis</taxon>
    </lineage>
</organism>
<evidence type="ECO:0000313" key="3">
    <source>
        <dbReference type="Proteomes" id="UP001178461"/>
    </source>
</evidence>
<dbReference type="GO" id="GO:0051959">
    <property type="term" value="F:dynein light intermediate chain binding"/>
    <property type="evidence" value="ECO:0007669"/>
    <property type="project" value="InterPro"/>
</dbReference>
<evidence type="ECO:0000313" key="2">
    <source>
        <dbReference type="EMBL" id="CAI5762170.1"/>
    </source>
</evidence>